<reference evidence="3" key="1">
    <citation type="submission" date="2024-03" db="EMBL/GenBank/DDBJ databases">
        <title>Chitinophaga horti sp. nov., isolated from garden soil.</title>
        <authorList>
            <person name="Lee D.S."/>
            <person name="Han D.M."/>
            <person name="Baek J.H."/>
            <person name="Choi D.G."/>
            <person name="Jeon J.H."/>
            <person name="Jeon C.O."/>
        </authorList>
    </citation>
    <scope>NUCLEOTIDE SEQUENCE [LARGE SCALE GENOMIC DNA]</scope>
    <source>
        <strain evidence="3">GPA1</strain>
    </source>
</reference>
<proteinExistence type="predicted"/>
<evidence type="ECO:0000256" key="1">
    <source>
        <dbReference type="SAM" id="Phobius"/>
    </source>
</evidence>
<evidence type="ECO:0000313" key="2">
    <source>
        <dbReference type="EMBL" id="WZN40763.1"/>
    </source>
</evidence>
<feature type="transmembrane region" description="Helical" evidence="1">
    <location>
        <begin position="122"/>
        <end position="145"/>
    </location>
</feature>
<keyword evidence="1" id="KW-1133">Transmembrane helix</keyword>
<feature type="transmembrane region" description="Helical" evidence="1">
    <location>
        <begin position="235"/>
        <end position="251"/>
    </location>
</feature>
<dbReference type="EMBL" id="CP149822">
    <property type="protein sequence ID" value="WZN40763.1"/>
    <property type="molecule type" value="Genomic_DNA"/>
</dbReference>
<dbReference type="Proteomes" id="UP001485459">
    <property type="component" value="Chromosome"/>
</dbReference>
<keyword evidence="3" id="KW-1185">Reference proteome</keyword>
<evidence type="ECO:0000313" key="3">
    <source>
        <dbReference type="Proteomes" id="UP001485459"/>
    </source>
</evidence>
<feature type="transmembrane region" description="Helical" evidence="1">
    <location>
        <begin position="751"/>
        <end position="769"/>
    </location>
</feature>
<dbReference type="RefSeq" id="WP_341835628.1">
    <property type="nucleotide sequence ID" value="NZ_CP149822.1"/>
</dbReference>
<gene>
    <name evidence="2" type="ORF">WJU16_22635</name>
</gene>
<keyword evidence="1" id="KW-0812">Transmembrane</keyword>
<name>A0ABZ2YMF0_9BACT</name>
<sequence length="774" mass="87022">MRVIFNIARAELRYFFYSPIAWFILILFLMSSAGIIMGNLLDAAVQQDAMLELRGNAFEGFLNMPLTLKMIGKGLDTVLMIFFMFIPLLTMGVINRDYASGTIKLLHSSPVTIRQIVLGKFLGVYSFVCLMIALFIAVVLVLTFSVREVEVLHIAAMLLGFFLLAAMYVALGMFISSLTTYPIVAAIGTFVALTLFATMSIMFQGTDYVRDVTYFLSSSGRVESLLGGLLNTKDIIYFLAIITFFIICTIIRTKSVTESRSWRVSAMRYGAALTVTLIILIATAIHGFIGYWDVTRGKVNTLHPNTREVIQQLDGSPLKVTLYTNLFGENLMSGLPEARNKYLWNFWAKYRRFYTNIEFDYVYYYDIITGDSSIYKAYPGKTMEEVAEKYAEMNKTDLAIYRKPAEIRSMVDLESEAKGLLMQLEYKGKKTFLRTYTDPEMWPSERNVSGSLMRLMQDTTPTIKFLTGHLERSPFKFGQREYGNHATNKAVRNALVNLGVEADTVSMPPSGAFNRNEVLVISDPKTILDKSIIDSVKQYIDRGGNAIFYTEPGKQFIMNPILNHVGVNAEEGTIVRVNKHDMPHKFVGWISKQGTDMADEDQFFFRKSGVRGPCITAIAGAGVLTYSDTTGFKAEQITTLENNMETWVERGVLVVDSAAPVFNVAEGDFRKEGPYPVGLQLTRKIGGREQKIIVSSDADFMSGGYANGKDYGNAFYSFTLDNRYPVYHNFPVPKDIWLNISKAPARLLKLTLQYGIPALLLVAGIVILIRRKRK</sequence>
<dbReference type="PANTHER" id="PTHR43471">
    <property type="entry name" value="ABC TRANSPORTER PERMEASE"/>
    <property type="match status" value="1"/>
</dbReference>
<keyword evidence="1" id="KW-0472">Membrane</keyword>
<feature type="transmembrane region" description="Helical" evidence="1">
    <location>
        <begin position="74"/>
        <end position="94"/>
    </location>
</feature>
<protein>
    <submittedName>
        <fullName evidence="2">Gldg family protein</fullName>
    </submittedName>
</protein>
<accession>A0ABZ2YMF0</accession>
<feature type="transmembrane region" description="Helical" evidence="1">
    <location>
        <begin position="271"/>
        <end position="292"/>
    </location>
</feature>
<feature type="transmembrane region" description="Helical" evidence="1">
    <location>
        <begin position="183"/>
        <end position="203"/>
    </location>
</feature>
<feature type="transmembrane region" description="Helical" evidence="1">
    <location>
        <begin position="20"/>
        <end position="41"/>
    </location>
</feature>
<feature type="transmembrane region" description="Helical" evidence="1">
    <location>
        <begin position="151"/>
        <end position="171"/>
    </location>
</feature>
<dbReference type="Pfam" id="PF12679">
    <property type="entry name" value="ABC2_membrane_2"/>
    <property type="match status" value="1"/>
</dbReference>
<organism evidence="2 3">
    <name type="scientific">Chitinophaga pollutisoli</name>
    <dbReference type="NCBI Taxonomy" id="3133966"/>
    <lineage>
        <taxon>Bacteria</taxon>
        <taxon>Pseudomonadati</taxon>
        <taxon>Bacteroidota</taxon>
        <taxon>Chitinophagia</taxon>
        <taxon>Chitinophagales</taxon>
        <taxon>Chitinophagaceae</taxon>
        <taxon>Chitinophaga</taxon>
    </lineage>
</organism>